<evidence type="ECO:0000256" key="4">
    <source>
        <dbReference type="ARBA" id="ARBA00022723"/>
    </source>
</evidence>
<evidence type="ECO:0000256" key="8">
    <source>
        <dbReference type="HAMAP-Rule" id="MF_00265"/>
    </source>
</evidence>
<dbReference type="GO" id="GO:0000287">
    <property type="term" value="F:magnesium ion binding"/>
    <property type="evidence" value="ECO:0007669"/>
    <property type="project" value="UniProtKB-UniRule"/>
</dbReference>
<evidence type="ECO:0000313" key="10">
    <source>
        <dbReference type="EMBL" id="BAL55479.1"/>
    </source>
</evidence>
<keyword evidence="3 8" id="KW-0540">Nuclease</keyword>
<dbReference type="EMBL" id="AP011718">
    <property type="protein sequence ID" value="BAL55479.1"/>
    <property type="molecule type" value="Genomic_DNA"/>
</dbReference>
<dbReference type="InterPro" id="IPR022907">
    <property type="entry name" value="VapC_family"/>
</dbReference>
<dbReference type="InterPro" id="IPR029060">
    <property type="entry name" value="PIN-like_dom_sf"/>
</dbReference>
<keyword evidence="4 8" id="KW-0479">Metal-binding</keyword>
<keyword evidence="5 8" id="KW-0378">Hydrolase</keyword>
<dbReference type="GO" id="GO:0004540">
    <property type="term" value="F:RNA nuclease activity"/>
    <property type="evidence" value="ECO:0007669"/>
    <property type="project" value="InterPro"/>
</dbReference>
<accession>H5SH43</accession>
<dbReference type="Pfam" id="PF01850">
    <property type="entry name" value="PIN"/>
    <property type="match status" value="1"/>
</dbReference>
<evidence type="ECO:0000256" key="1">
    <source>
        <dbReference type="ARBA" id="ARBA00001946"/>
    </source>
</evidence>
<dbReference type="HAMAP" id="MF_00265">
    <property type="entry name" value="VapC_Nob1"/>
    <property type="match status" value="1"/>
</dbReference>
<comment type="similarity">
    <text evidence="7 8">Belongs to the PINc/VapC protein family.</text>
</comment>
<organism evidence="10">
    <name type="scientific">uncultured Acetothermia bacterium</name>
    <dbReference type="NCBI Taxonomy" id="236499"/>
    <lineage>
        <taxon>Bacteria</taxon>
        <taxon>Candidatus Bipolaricaulota</taxon>
        <taxon>environmental samples</taxon>
    </lineage>
</organism>
<sequence>MAKILVDTSAWIEFYHRQGAQSVKRALSEALERHEIAVVAPVVVELLQGAKTKDAYKTLHDDLRALLCLPVGWEESVIAAKLGWELRKAGRPVPTIDLLIAAGARQHKYEIWHFGDEHFKVIEAAGGPPQRDLKAL</sequence>
<proteinExistence type="inferred from homology"/>
<reference evidence="10" key="2">
    <citation type="journal article" date="2012" name="PLoS ONE">
        <title>A Deeply Branching Thermophilic Bacterium with an Ancient Acetyl-CoA Pathway Dominates a Subsurface Ecosystem.</title>
        <authorList>
            <person name="Takami H."/>
            <person name="Noguchi H."/>
            <person name="Takaki Y."/>
            <person name="Uchiyama I."/>
            <person name="Toyoda A."/>
            <person name="Nishi S."/>
            <person name="Chee G.-J."/>
            <person name="Arai W."/>
            <person name="Nunoura T."/>
            <person name="Itoh T."/>
            <person name="Hattori M."/>
            <person name="Takai K."/>
        </authorList>
    </citation>
    <scope>NUCLEOTIDE SEQUENCE</scope>
</reference>
<evidence type="ECO:0000256" key="7">
    <source>
        <dbReference type="ARBA" id="ARBA00038093"/>
    </source>
</evidence>
<dbReference type="AlphaFoldDB" id="H5SH43"/>
<evidence type="ECO:0000256" key="5">
    <source>
        <dbReference type="ARBA" id="ARBA00022801"/>
    </source>
</evidence>
<dbReference type="GO" id="GO:0016787">
    <property type="term" value="F:hydrolase activity"/>
    <property type="evidence" value="ECO:0007669"/>
    <property type="project" value="UniProtKB-KW"/>
</dbReference>
<dbReference type="PANTHER" id="PTHR33653:SF1">
    <property type="entry name" value="RIBONUCLEASE VAPC2"/>
    <property type="match status" value="1"/>
</dbReference>
<feature type="binding site" evidence="8">
    <location>
        <position position="7"/>
    </location>
    <ligand>
        <name>Mg(2+)</name>
        <dbReference type="ChEBI" id="CHEBI:18420"/>
    </ligand>
</feature>
<reference evidence="10" key="1">
    <citation type="journal article" date="2005" name="Environ. Microbiol.">
        <title>Genetic and functional properties of uncultivated thermophilic crenarchaeotes from a subsurface gold mine as revealed by analysis of genome fragments.</title>
        <authorList>
            <person name="Nunoura T."/>
            <person name="Hirayama H."/>
            <person name="Takami H."/>
            <person name="Oida H."/>
            <person name="Nishi S."/>
            <person name="Shimamura S."/>
            <person name="Suzuki Y."/>
            <person name="Inagaki F."/>
            <person name="Takai K."/>
            <person name="Nealson K.H."/>
            <person name="Horikoshi K."/>
        </authorList>
    </citation>
    <scope>NUCLEOTIDE SEQUENCE</scope>
</reference>
<feature type="domain" description="PIN" evidence="9">
    <location>
        <begin position="4"/>
        <end position="121"/>
    </location>
</feature>
<dbReference type="InterPro" id="IPR002716">
    <property type="entry name" value="PIN_dom"/>
</dbReference>
<evidence type="ECO:0000256" key="6">
    <source>
        <dbReference type="ARBA" id="ARBA00022842"/>
    </source>
</evidence>
<gene>
    <name evidence="8" type="primary">vapC</name>
    <name evidence="10" type="ORF">HGMM_F27H04C37</name>
</gene>
<dbReference type="InterPro" id="IPR050556">
    <property type="entry name" value="Type_II_TA_system_RNase"/>
</dbReference>
<evidence type="ECO:0000256" key="3">
    <source>
        <dbReference type="ARBA" id="ARBA00022722"/>
    </source>
</evidence>
<feature type="binding site" evidence="8">
    <location>
        <position position="97"/>
    </location>
    <ligand>
        <name>Mg(2+)</name>
        <dbReference type="ChEBI" id="CHEBI:18420"/>
    </ligand>
</feature>
<keyword evidence="6 8" id="KW-0460">Magnesium</keyword>
<evidence type="ECO:0000256" key="2">
    <source>
        <dbReference type="ARBA" id="ARBA00022649"/>
    </source>
</evidence>
<evidence type="ECO:0000259" key="9">
    <source>
        <dbReference type="Pfam" id="PF01850"/>
    </source>
</evidence>
<name>H5SH43_9BACT</name>
<dbReference type="SUPFAM" id="SSF88723">
    <property type="entry name" value="PIN domain-like"/>
    <property type="match status" value="1"/>
</dbReference>
<dbReference type="GO" id="GO:0090729">
    <property type="term" value="F:toxin activity"/>
    <property type="evidence" value="ECO:0007669"/>
    <property type="project" value="UniProtKB-KW"/>
</dbReference>
<dbReference type="EC" id="3.1.-.-" evidence="8"/>
<dbReference type="Gene3D" id="3.40.50.1010">
    <property type="entry name" value="5'-nuclease"/>
    <property type="match status" value="1"/>
</dbReference>
<comment type="cofactor">
    <cofactor evidence="1 8">
        <name>Mg(2+)</name>
        <dbReference type="ChEBI" id="CHEBI:18420"/>
    </cofactor>
</comment>
<comment type="function">
    <text evidence="8">Toxic component of a toxin-antitoxin (TA) system. An RNase.</text>
</comment>
<dbReference type="PANTHER" id="PTHR33653">
    <property type="entry name" value="RIBONUCLEASE VAPC2"/>
    <property type="match status" value="1"/>
</dbReference>
<protein>
    <recommendedName>
        <fullName evidence="8">Ribonuclease VapC</fullName>
        <shortName evidence="8">RNase VapC</shortName>
        <ecNumber evidence="8">3.1.-.-</ecNumber>
    </recommendedName>
    <alternativeName>
        <fullName evidence="8">Toxin VapC</fullName>
    </alternativeName>
</protein>
<keyword evidence="8" id="KW-0800">Toxin</keyword>
<keyword evidence="2 8" id="KW-1277">Toxin-antitoxin system</keyword>